<reference evidence="2" key="2">
    <citation type="submission" date="2021-03" db="UniProtKB">
        <authorList>
            <consortium name="EnsemblPlants"/>
        </authorList>
    </citation>
    <scope>IDENTIFICATION</scope>
</reference>
<dbReference type="EMBL" id="UZAU01000709">
    <property type="status" value="NOT_ANNOTATED_CDS"/>
    <property type="molecule type" value="Genomic_DNA"/>
</dbReference>
<sequence length="105" mass="11314">MGVAIVAAISGRAEAREHEWRMARGEASAESTDDGVAGRRQWCMGGRRGGRKLSKPSNSLFNIFLHNLPPGYTPAAMENLSSSLDIFPTLSDVARGIRLKVASKT</sequence>
<proteinExistence type="predicted"/>
<name>A0A803Q8H3_CANSA</name>
<evidence type="ECO:0000256" key="1">
    <source>
        <dbReference type="SAM" id="MobiDB-lite"/>
    </source>
</evidence>
<evidence type="ECO:0000313" key="2">
    <source>
        <dbReference type="EnsemblPlants" id="cds.evm.model.08.1376"/>
    </source>
</evidence>
<reference evidence="2" key="1">
    <citation type="submission" date="2018-11" db="EMBL/GenBank/DDBJ databases">
        <authorList>
            <person name="Grassa J C."/>
        </authorList>
    </citation>
    <scope>NUCLEOTIDE SEQUENCE [LARGE SCALE GENOMIC DNA]</scope>
</reference>
<accession>A0A803Q8H3</accession>
<dbReference type="AlphaFoldDB" id="A0A803Q8H3"/>
<feature type="region of interest" description="Disordered" evidence="1">
    <location>
        <begin position="20"/>
        <end position="39"/>
    </location>
</feature>
<dbReference type="Gramene" id="evm.model.08.1376">
    <property type="protein sequence ID" value="cds.evm.model.08.1376"/>
    <property type="gene ID" value="evm.TU.08.1376"/>
</dbReference>
<evidence type="ECO:0000313" key="3">
    <source>
        <dbReference type="Proteomes" id="UP000596661"/>
    </source>
</evidence>
<dbReference type="EnsemblPlants" id="evm.model.08.1376">
    <property type="protein sequence ID" value="cds.evm.model.08.1376"/>
    <property type="gene ID" value="evm.TU.08.1376"/>
</dbReference>
<organism evidence="2 3">
    <name type="scientific">Cannabis sativa</name>
    <name type="common">Hemp</name>
    <name type="synonym">Marijuana</name>
    <dbReference type="NCBI Taxonomy" id="3483"/>
    <lineage>
        <taxon>Eukaryota</taxon>
        <taxon>Viridiplantae</taxon>
        <taxon>Streptophyta</taxon>
        <taxon>Embryophyta</taxon>
        <taxon>Tracheophyta</taxon>
        <taxon>Spermatophyta</taxon>
        <taxon>Magnoliopsida</taxon>
        <taxon>eudicotyledons</taxon>
        <taxon>Gunneridae</taxon>
        <taxon>Pentapetalae</taxon>
        <taxon>rosids</taxon>
        <taxon>fabids</taxon>
        <taxon>Rosales</taxon>
        <taxon>Cannabaceae</taxon>
        <taxon>Cannabis</taxon>
    </lineage>
</organism>
<dbReference type="Proteomes" id="UP000596661">
    <property type="component" value="Chromosome 8"/>
</dbReference>
<keyword evidence="3" id="KW-1185">Reference proteome</keyword>
<protein>
    <submittedName>
        <fullName evidence="2">Uncharacterized protein</fullName>
    </submittedName>
</protein>